<dbReference type="Pfam" id="PF12796">
    <property type="entry name" value="Ank_2"/>
    <property type="match status" value="1"/>
</dbReference>
<dbReference type="STRING" id="1754192.A0A1Y1XJ78"/>
<dbReference type="InterPro" id="IPR036770">
    <property type="entry name" value="Ankyrin_rpt-contain_sf"/>
</dbReference>
<dbReference type="OrthoDB" id="1847170at2759"/>
<reference evidence="1 2" key="2">
    <citation type="submission" date="2016-08" db="EMBL/GenBank/DDBJ databases">
        <title>Pervasive Adenine N6-methylation of Active Genes in Fungi.</title>
        <authorList>
            <consortium name="DOE Joint Genome Institute"/>
            <person name="Mondo S.J."/>
            <person name="Dannebaum R.O."/>
            <person name="Kuo R.C."/>
            <person name="Labutti K."/>
            <person name="Haridas S."/>
            <person name="Kuo A."/>
            <person name="Salamov A."/>
            <person name="Ahrendt S.R."/>
            <person name="Lipzen A."/>
            <person name="Sullivan W."/>
            <person name="Andreopoulos W.B."/>
            <person name="Clum A."/>
            <person name="Lindquist E."/>
            <person name="Daum C."/>
            <person name="Ramamoorthy G.K."/>
            <person name="Gryganskyi A."/>
            <person name="Culley D."/>
            <person name="Magnuson J.K."/>
            <person name="James T.Y."/>
            <person name="O'Malley M.A."/>
            <person name="Stajich J.E."/>
            <person name="Spatafora J.W."/>
            <person name="Visel A."/>
            <person name="Grigoriev I.V."/>
        </authorList>
    </citation>
    <scope>NUCLEOTIDE SEQUENCE [LARGE SCALE GENOMIC DNA]</scope>
    <source>
        <strain evidence="1 2">S4</strain>
    </source>
</reference>
<dbReference type="PANTHER" id="PTHR24121:SF21">
    <property type="entry name" value="ANKYRIN REPEAT FAMILY PROTEIN"/>
    <property type="match status" value="1"/>
</dbReference>
<organism evidence="1 2">
    <name type="scientific">Anaeromyces robustus</name>
    <dbReference type="NCBI Taxonomy" id="1754192"/>
    <lineage>
        <taxon>Eukaryota</taxon>
        <taxon>Fungi</taxon>
        <taxon>Fungi incertae sedis</taxon>
        <taxon>Chytridiomycota</taxon>
        <taxon>Chytridiomycota incertae sedis</taxon>
        <taxon>Neocallimastigomycetes</taxon>
        <taxon>Neocallimastigales</taxon>
        <taxon>Neocallimastigaceae</taxon>
        <taxon>Anaeromyces</taxon>
    </lineage>
</organism>
<name>A0A1Y1XJ78_9FUNG</name>
<dbReference type="Gene3D" id="1.25.40.20">
    <property type="entry name" value="Ankyrin repeat-containing domain"/>
    <property type="match status" value="2"/>
</dbReference>
<dbReference type="EMBL" id="MCFG01000030">
    <property type="protein sequence ID" value="ORX85807.1"/>
    <property type="molecule type" value="Genomic_DNA"/>
</dbReference>
<dbReference type="SUPFAM" id="SSF48403">
    <property type="entry name" value="Ankyrin repeat"/>
    <property type="match status" value="2"/>
</dbReference>
<evidence type="ECO:0000313" key="2">
    <source>
        <dbReference type="Proteomes" id="UP000193944"/>
    </source>
</evidence>
<reference evidence="1 2" key="1">
    <citation type="submission" date="2016-08" db="EMBL/GenBank/DDBJ databases">
        <title>A Parts List for Fungal Cellulosomes Revealed by Comparative Genomics.</title>
        <authorList>
            <consortium name="DOE Joint Genome Institute"/>
            <person name="Haitjema C.H."/>
            <person name="Gilmore S.P."/>
            <person name="Henske J.K."/>
            <person name="Solomon K.V."/>
            <person name="De Groot R."/>
            <person name="Kuo A."/>
            <person name="Mondo S.J."/>
            <person name="Salamov A.A."/>
            <person name="Labutti K."/>
            <person name="Zhao Z."/>
            <person name="Chiniquy J."/>
            <person name="Barry K."/>
            <person name="Brewer H.M."/>
            <person name="Purvine S.O."/>
            <person name="Wright A.T."/>
            <person name="Boxma B."/>
            <person name="Van Alen T."/>
            <person name="Hackstein J.H."/>
            <person name="Baker S.E."/>
            <person name="Grigoriev I.V."/>
            <person name="O'Malley M.A."/>
        </authorList>
    </citation>
    <scope>NUCLEOTIDE SEQUENCE [LARGE SCALE GENOMIC DNA]</scope>
    <source>
        <strain evidence="1 2">S4</strain>
    </source>
</reference>
<dbReference type="AlphaFoldDB" id="A0A1Y1XJ78"/>
<gene>
    <name evidence="1" type="ORF">BCR32DRAFT_80706</name>
</gene>
<sequence>MDMNLGVQDENGMTAIMYAVRQPSLLKISKKIIYLMNDDYLNIADKQGNTVLFHSVHSPTIELYNILKYKIDINHLNKDNDSILSYCYRNQIYNICNVFSTKDFIHFETLNNEGKNAVIYLIEQNRWSELKNISIYIKLNNFNFKSEAVVRCFSNFFKKMYETGLTKDPITMRRPHPNYIIPYLKTLRNLIHSTYDFNQPIDNVGNTPLMFFIETQDYGSMYYLIKHWKNLDLSITNKHGESACSLCLKTKNIYMIRYFMKQPTFNYDIKDRYGNNLLMYFTNYYYPDVIRPIISKNSKLLEQTNDKKETVLIIATQLLRHDIVKILLNLNANVNHQDYLGNTALHYAVDLKDEKMINILSFFKSDIYIKNKHGESVMNIITKQNEEKIISIIENPIKPYEFQQKEGKSNDNHQMNKNNKKGINNNVDNLDFEIDELSLKNNHLKIMNEIVFGDHENTYQPFIDTNMLYLIENDIFIEKNKKMYGEKRNEDREFYDIIGSKGDISANYMKVITKILIGIAFGGISF</sequence>
<dbReference type="SMART" id="SM00248">
    <property type="entry name" value="ANK"/>
    <property type="match status" value="6"/>
</dbReference>
<keyword evidence="2" id="KW-1185">Reference proteome</keyword>
<dbReference type="Proteomes" id="UP000193944">
    <property type="component" value="Unassembled WGS sequence"/>
</dbReference>
<protein>
    <submittedName>
        <fullName evidence="1">Ankyrin</fullName>
    </submittedName>
</protein>
<accession>A0A1Y1XJ78</accession>
<dbReference type="InterPro" id="IPR002110">
    <property type="entry name" value="Ankyrin_rpt"/>
</dbReference>
<comment type="caution">
    <text evidence="1">The sequence shown here is derived from an EMBL/GenBank/DDBJ whole genome shotgun (WGS) entry which is preliminary data.</text>
</comment>
<evidence type="ECO:0000313" key="1">
    <source>
        <dbReference type="EMBL" id="ORX85807.1"/>
    </source>
</evidence>
<proteinExistence type="predicted"/>
<dbReference type="PANTHER" id="PTHR24121">
    <property type="entry name" value="NO MECHANORECEPTOR POTENTIAL C, ISOFORM D-RELATED"/>
    <property type="match status" value="1"/>
</dbReference>